<comment type="caution">
    <text evidence="3">The sequence shown here is derived from an EMBL/GenBank/DDBJ whole genome shotgun (WGS) entry which is preliminary data.</text>
</comment>
<evidence type="ECO:0000313" key="3">
    <source>
        <dbReference type="EMBL" id="MFD2458995.1"/>
    </source>
</evidence>
<reference evidence="4" key="1">
    <citation type="journal article" date="2019" name="Int. J. Syst. Evol. Microbiol.">
        <title>The Global Catalogue of Microorganisms (GCM) 10K type strain sequencing project: providing services to taxonomists for standard genome sequencing and annotation.</title>
        <authorList>
            <consortium name="The Broad Institute Genomics Platform"/>
            <consortium name="The Broad Institute Genome Sequencing Center for Infectious Disease"/>
            <person name="Wu L."/>
            <person name="Ma J."/>
        </authorList>
    </citation>
    <scope>NUCLEOTIDE SEQUENCE [LARGE SCALE GENOMIC DNA]</scope>
    <source>
        <strain evidence="4">CGMCC 4.7643</strain>
    </source>
</reference>
<feature type="region of interest" description="Disordered" evidence="1">
    <location>
        <begin position="1"/>
        <end position="20"/>
    </location>
</feature>
<dbReference type="EMBL" id="JBHUKU010000004">
    <property type="protein sequence ID" value="MFD2458995.1"/>
    <property type="molecule type" value="Genomic_DNA"/>
</dbReference>
<keyword evidence="4" id="KW-1185">Reference proteome</keyword>
<organism evidence="3 4">
    <name type="scientific">Amycolatopsis samaneae</name>
    <dbReference type="NCBI Taxonomy" id="664691"/>
    <lineage>
        <taxon>Bacteria</taxon>
        <taxon>Bacillati</taxon>
        <taxon>Actinomycetota</taxon>
        <taxon>Actinomycetes</taxon>
        <taxon>Pseudonocardiales</taxon>
        <taxon>Pseudonocardiaceae</taxon>
        <taxon>Amycolatopsis</taxon>
    </lineage>
</organism>
<accession>A0ABW5GCY0</accession>
<proteinExistence type="predicted"/>
<keyword evidence="2" id="KW-0812">Transmembrane</keyword>
<protein>
    <submittedName>
        <fullName evidence="3">Uncharacterized protein</fullName>
    </submittedName>
</protein>
<gene>
    <name evidence="3" type="ORF">ACFSYJ_10290</name>
</gene>
<evidence type="ECO:0000313" key="4">
    <source>
        <dbReference type="Proteomes" id="UP001597419"/>
    </source>
</evidence>
<evidence type="ECO:0000256" key="1">
    <source>
        <dbReference type="SAM" id="MobiDB-lite"/>
    </source>
</evidence>
<keyword evidence="2" id="KW-1133">Transmembrane helix</keyword>
<evidence type="ECO:0000256" key="2">
    <source>
        <dbReference type="SAM" id="Phobius"/>
    </source>
</evidence>
<dbReference type="RefSeq" id="WP_345386952.1">
    <property type="nucleotide sequence ID" value="NZ_BAABHG010000002.1"/>
</dbReference>
<feature type="transmembrane region" description="Helical" evidence="2">
    <location>
        <begin position="24"/>
        <end position="45"/>
    </location>
</feature>
<name>A0ABW5GCY0_9PSEU</name>
<sequence length="73" mass="7556">MNDPQQPDEGSEPRRGKPGGAGRTLLWLALAAGVAGTIAVSSSNLGAAAEIPFGLVTLGCAAALIVHHYRYRR</sequence>
<dbReference type="Proteomes" id="UP001597419">
    <property type="component" value="Unassembled WGS sequence"/>
</dbReference>
<keyword evidence="2" id="KW-0472">Membrane</keyword>
<feature type="transmembrane region" description="Helical" evidence="2">
    <location>
        <begin position="51"/>
        <end position="69"/>
    </location>
</feature>